<keyword evidence="3" id="KW-0560">Oxidoreductase</keyword>
<evidence type="ECO:0000259" key="2">
    <source>
        <dbReference type="Pfam" id="PF01266"/>
    </source>
</evidence>
<gene>
    <name evidence="3" type="ORF">BKA07_000462</name>
</gene>
<dbReference type="EC" id="1.5.3.1" evidence="3"/>
<dbReference type="Proteomes" id="UP000576792">
    <property type="component" value="Unassembled WGS sequence"/>
</dbReference>
<keyword evidence="4" id="KW-1185">Reference proteome</keyword>
<dbReference type="EMBL" id="JAATJN010000001">
    <property type="protein sequence ID" value="NJC55427.1"/>
    <property type="molecule type" value="Genomic_DNA"/>
</dbReference>
<feature type="domain" description="FAD dependent oxidoreductase" evidence="2">
    <location>
        <begin position="2"/>
        <end position="329"/>
    </location>
</feature>
<evidence type="ECO:0000256" key="1">
    <source>
        <dbReference type="SAM" id="MobiDB-lite"/>
    </source>
</evidence>
<organism evidence="3 4">
    <name type="scientific">Brevibacterium marinum</name>
    <dbReference type="NCBI Taxonomy" id="418643"/>
    <lineage>
        <taxon>Bacteria</taxon>
        <taxon>Bacillati</taxon>
        <taxon>Actinomycetota</taxon>
        <taxon>Actinomycetes</taxon>
        <taxon>Micrococcales</taxon>
        <taxon>Brevibacteriaceae</taxon>
        <taxon>Brevibacterium</taxon>
    </lineage>
</organism>
<reference evidence="3 4" key="1">
    <citation type="submission" date="2020-03" db="EMBL/GenBank/DDBJ databases">
        <title>Sequencing the genomes of 1000 actinobacteria strains.</title>
        <authorList>
            <person name="Klenk H.-P."/>
        </authorList>
    </citation>
    <scope>NUCLEOTIDE SEQUENCE [LARGE SCALE GENOMIC DNA]</scope>
    <source>
        <strain evidence="3 4">DSM 18964</strain>
    </source>
</reference>
<dbReference type="InterPro" id="IPR036188">
    <property type="entry name" value="FAD/NAD-bd_sf"/>
</dbReference>
<dbReference type="AlphaFoldDB" id="A0A846S3I1"/>
<comment type="caution">
    <text evidence="3">The sequence shown here is derived from an EMBL/GenBank/DDBJ whole genome shotgun (WGS) entry which is preliminary data.</text>
</comment>
<dbReference type="GO" id="GO:0008115">
    <property type="term" value="F:sarcosine oxidase activity"/>
    <property type="evidence" value="ECO:0007669"/>
    <property type="project" value="UniProtKB-EC"/>
</dbReference>
<dbReference type="Gene3D" id="3.30.9.10">
    <property type="entry name" value="D-Amino Acid Oxidase, subunit A, domain 2"/>
    <property type="match status" value="1"/>
</dbReference>
<dbReference type="InterPro" id="IPR006076">
    <property type="entry name" value="FAD-dep_OxRdtase"/>
</dbReference>
<proteinExistence type="predicted"/>
<dbReference type="GO" id="GO:0005737">
    <property type="term" value="C:cytoplasm"/>
    <property type="evidence" value="ECO:0007669"/>
    <property type="project" value="TreeGrafter"/>
</dbReference>
<dbReference type="Pfam" id="PF01266">
    <property type="entry name" value="DAO"/>
    <property type="match status" value="1"/>
</dbReference>
<protein>
    <submittedName>
        <fullName evidence="3">Sarcosine oxidase subunit beta</fullName>
        <ecNumber evidence="3">1.5.3.1</ecNumber>
    </submittedName>
</protein>
<feature type="region of interest" description="Disordered" evidence="1">
    <location>
        <begin position="1"/>
        <end position="21"/>
    </location>
</feature>
<dbReference type="Gene3D" id="3.50.50.60">
    <property type="entry name" value="FAD/NAD(P)-binding domain"/>
    <property type="match status" value="1"/>
</dbReference>
<sequence>MEAGEIATEASGGGGKRGVRGNRRDIRELPLISEAYQLWPTLAEELGAPTGYVRTGGLNLIEKESVGMRGGMVAAEAIRATQNELGVPTEFWTAEDVREKLPQTSTSIRGALYAPLDGVAGHQDTTLAYAAAARREGAEITEHDPVLHIFDRGNGACHGVEAGRSGLIRASQAILIASNASAGSLATENFGCRLPTWTAYPQAVWLRPENEFQCPYLIGHDNRTLSVKVDSEGVIQLSGGWRGRLDPLTGSGTPVEDNVDGSIRELEATFPGLGSLTRLGVDTSRAESGSVDQLPIIDTIPGTQGVVVATGWSGHGWALLPAVSALIAEFLATGTRPRQLEHTAINRLRG</sequence>
<accession>A0A846S3I1</accession>
<dbReference type="PANTHER" id="PTHR13847">
    <property type="entry name" value="SARCOSINE DEHYDROGENASE-RELATED"/>
    <property type="match status" value="1"/>
</dbReference>
<evidence type="ECO:0000313" key="3">
    <source>
        <dbReference type="EMBL" id="NJC55427.1"/>
    </source>
</evidence>
<dbReference type="SUPFAM" id="SSF51905">
    <property type="entry name" value="FAD/NAD(P)-binding domain"/>
    <property type="match status" value="1"/>
</dbReference>
<evidence type="ECO:0000313" key="4">
    <source>
        <dbReference type="Proteomes" id="UP000576792"/>
    </source>
</evidence>
<name>A0A846S3I1_9MICO</name>